<evidence type="ECO:0000313" key="2">
    <source>
        <dbReference type="EMBL" id="NNU42825.1"/>
    </source>
</evidence>
<evidence type="ECO:0000256" key="1">
    <source>
        <dbReference type="SAM" id="Phobius"/>
    </source>
</evidence>
<feature type="transmembrane region" description="Helical" evidence="1">
    <location>
        <begin position="149"/>
        <end position="173"/>
    </location>
</feature>
<keyword evidence="1" id="KW-0472">Membrane</keyword>
<reference evidence="2 3" key="1">
    <citation type="submission" date="2020-05" db="EMBL/GenBank/DDBJ databases">
        <authorList>
            <person name="Khan S.A."/>
            <person name="Jeon C.O."/>
            <person name="Chun B.H."/>
        </authorList>
    </citation>
    <scope>NUCLEOTIDE SEQUENCE [LARGE SCALE GENOMIC DNA]</scope>
    <source>
        <strain evidence="2 3">B156</strain>
    </source>
</reference>
<name>A0A849KCV5_9BURK</name>
<dbReference type="AlphaFoldDB" id="A0A849KCV5"/>
<sequence length="191" mass="20767">MKLFNTRTYIALGLASIVSTVLLAASFLGLVPDRQGAVRAGRLALAESVAASSAAFLSSPDPARLQDVLRFIQKRNEGLHSIGLRTREGRLVVAVGEHARNWVSVKTGRAVDGQVQVTLFAGDQQWGQLEMRFEPVSPPGLASVLQTPLVLLLAFCGTLCLFFFPSTCTACCGTWTRPRRSPRACVPRWTR</sequence>
<comment type="caution">
    <text evidence="2">The sequence shown here is derived from an EMBL/GenBank/DDBJ whole genome shotgun (WGS) entry which is preliminary data.</text>
</comment>
<keyword evidence="3" id="KW-1185">Reference proteome</keyword>
<proteinExistence type="predicted"/>
<organism evidence="2 3">
    <name type="scientific">Ramlibacter montanisoli</name>
    <dbReference type="NCBI Taxonomy" id="2732512"/>
    <lineage>
        <taxon>Bacteria</taxon>
        <taxon>Pseudomonadati</taxon>
        <taxon>Pseudomonadota</taxon>
        <taxon>Betaproteobacteria</taxon>
        <taxon>Burkholderiales</taxon>
        <taxon>Comamonadaceae</taxon>
        <taxon>Ramlibacter</taxon>
    </lineage>
</organism>
<gene>
    <name evidence="2" type="ORF">HK415_06070</name>
</gene>
<dbReference type="Proteomes" id="UP000552954">
    <property type="component" value="Unassembled WGS sequence"/>
</dbReference>
<keyword evidence="1" id="KW-1133">Transmembrane helix</keyword>
<accession>A0A849KCV5</accession>
<keyword evidence="1" id="KW-0812">Transmembrane</keyword>
<evidence type="ECO:0000313" key="3">
    <source>
        <dbReference type="Proteomes" id="UP000552954"/>
    </source>
</evidence>
<feature type="transmembrane region" description="Helical" evidence="1">
    <location>
        <begin position="9"/>
        <end position="31"/>
    </location>
</feature>
<dbReference type="EMBL" id="JABFCS010000001">
    <property type="protein sequence ID" value="NNU42825.1"/>
    <property type="molecule type" value="Genomic_DNA"/>
</dbReference>
<protein>
    <submittedName>
        <fullName evidence="2">Uncharacterized protein</fullName>
    </submittedName>
</protein>
<dbReference type="RefSeq" id="WP_171557340.1">
    <property type="nucleotide sequence ID" value="NZ_JABFCS010000001.1"/>
</dbReference>
<reference evidence="2 3" key="2">
    <citation type="submission" date="2020-06" db="EMBL/GenBank/DDBJ databases">
        <title>Ramlibacter rhizophilus sp. nov., isolated from rhizosphere soil of national flower Mugunghwa from South Korea.</title>
        <authorList>
            <person name="Zheng-Fei Y."/>
            <person name="Huan T."/>
        </authorList>
    </citation>
    <scope>NUCLEOTIDE SEQUENCE [LARGE SCALE GENOMIC DNA]</scope>
    <source>
        <strain evidence="2 3">B156</strain>
    </source>
</reference>